<evidence type="ECO:0000313" key="2">
    <source>
        <dbReference type="EMBL" id="CAK9262903.1"/>
    </source>
</evidence>
<name>A0ABP0WAN3_9BRYO</name>
<gene>
    <name evidence="2" type="ORF">CSSPJE1EN1_LOCUS8381</name>
</gene>
<feature type="region of interest" description="Disordered" evidence="1">
    <location>
        <begin position="640"/>
        <end position="666"/>
    </location>
</feature>
<feature type="compositionally biased region" description="Polar residues" evidence="1">
    <location>
        <begin position="468"/>
        <end position="479"/>
    </location>
</feature>
<feature type="region of interest" description="Disordered" evidence="1">
    <location>
        <begin position="267"/>
        <end position="300"/>
    </location>
</feature>
<feature type="region of interest" description="Disordered" evidence="1">
    <location>
        <begin position="99"/>
        <end position="129"/>
    </location>
</feature>
<feature type="region of interest" description="Disordered" evidence="1">
    <location>
        <begin position="387"/>
        <end position="435"/>
    </location>
</feature>
<proteinExistence type="predicted"/>
<accession>A0ABP0WAN3</accession>
<feature type="compositionally biased region" description="Polar residues" evidence="1">
    <location>
        <begin position="535"/>
        <end position="558"/>
    </location>
</feature>
<dbReference type="PANTHER" id="PTHR35477">
    <property type="entry name" value="OS06G0728500 PROTEIN"/>
    <property type="match status" value="1"/>
</dbReference>
<dbReference type="PANTHER" id="PTHR35477:SF1">
    <property type="entry name" value="OS06G0728500 PROTEIN"/>
    <property type="match status" value="1"/>
</dbReference>
<keyword evidence="3" id="KW-1185">Reference proteome</keyword>
<feature type="compositionally biased region" description="Low complexity" evidence="1">
    <location>
        <begin position="99"/>
        <end position="126"/>
    </location>
</feature>
<protein>
    <recommendedName>
        <fullName evidence="4">Zinc finger PHD-type domain-containing protein</fullName>
    </recommendedName>
</protein>
<feature type="compositionally biased region" description="Basic and acidic residues" evidence="1">
    <location>
        <begin position="510"/>
        <end position="534"/>
    </location>
</feature>
<organism evidence="2 3">
    <name type="scientific">Sphagnum jensenii</name>
    <dbReference type="NCBI Taxonomy" id="128206"/>
    <lineage>
        <taxon>Eukaryota</taxon>
        <taxon>Viridiplantae</taxon>
        <taxon>Streptophyta</taxon>
        <taxon>Embryophyta</taxon>
        <taxon>Bryophyta</taxon>
        <taxon>Sphagnophytina</taxon>
        <taxon>Sphagnopsida</taxon>
        <taxon>Sphagnales</taxon>
        <taxon>Sphagnaceae</taxon>
        <taxon>Sphagnum</taxon>
    </lineage>
</organism>
<dbReference type="EMBL" id="OZ020110">
    <property type="protein sequence ID" value="CAK9262903.1"/>
    <property type="molecule type" value="Genomic_DNA"/>
</dbReference>
<feature type="region of interest" description="Disordered" evidence="1">
    <location>
        <begin position="453"/>
        <end position="561"/>
    </location>
</feature>
<sequence length="1028" mass="108644">MADLEASWESSDFRPDCTDGGRAMMGGVGGESLPPRKRLLAGLRQNGWLSSSSPSSVFPETEEFLQGLIIGQEEVVSAHNDDDDAGDGEVEAVDVVGGDQRQQQQGCTGCNGVESSSNNSSRSSSSATGLRRIKRGDVYLRLCESCSLLYNKSMFCPHCLLTYHDPSLLGDPALWLLCCCCGRSVHAECEIKQTLGTRIDASSYVCPDCVSMARQHKESEEGLNSLSGSRSKVCSGSLGGVNCSTETGVSASPSVHAECSSLSFKKPRMSRERPKLANTDRHADPSKLEQGRQDGVALTDIPKSKNFGSVRKTAQGVLVPMSSRDAAAAAKLAAVQAFKVAMEAKENAAAKASAAVKAAAAAKVALEAAAHAAKAVANLQAELRRKAGNSESLPKLQISVSPESKKGKVSGRSDLKVEKEEKPAGHLGAPSLDDEELARQLHRVINSSPRISCSLSPLRRKSSVRPETPSSGVSNSSTDAVKAWPQRSQTSPTEPLSQPKPQQTRPRSVTYKDSKRFDARLPRHEVKEIEEIGQTRDQQPDASKQLNPELPSNPSEPQASEEVITMIKQEALQGVVISSSAREDSLTTAAANAAELPFDAMVEADAEAPHPTSDIHDRRSDFLQEILEAAVLADSAMSLDEGANKNGPGGTHRTECDGGSQPPEGHTTFSDLLVEVKEDKLRSDAIVVDEVPSAARPPIPGGDAVNGSAASQDLEMTDGNITLEDFGVPEMMDANVADMVLKDSGVAEVVHADDADMAVKDSGAAEVVQADDGDMVLKEYATEVVHTDDADMVLKEYATEVVHTDDADTAFKDSLAAETIHTDVPSGVTPVGGFEACSETVLGIQEEVVMEPDLENNTGQKGVAASLEEKTTVSSKDSRPDCKVTQDVVFGVSDSLGISEASSEFVLVGKDEDAMHMGLEETAADGKDSRPHCEETQNQSLLGGAVLGFVSEPCDLQATLVHSDAGSSEDLTQAAQAHEETVTTWPQNKLNGLPSASQPLATRASVAPFSPSAQIPIQTPAFTSGPGG</sequence>
<dbReference type="Proteomes" id="UP001497444">
    <property type="component" value="Chromosome 15"/>
</dbReference>
<evidence type="ECO:0000256" key="1">
    <source>
        <dbReference type="SAM" id="MobiDB-lite"/>
    </source>
</evidence>
<feature type="compositionally biased region" description="Basic and acidic residues" evidence="1">
    <location>
        <begin position="403"/>
        <end position="424"/>
    </location>
</feature>
<feature type="region of interest" description="Disordered" evidence="1">
    <location>
        <begin position="1"/>
        <end position="35"/>
    </location>
</feature>
<evidence type="ECO:0000313" key="3">
    <source>
        <dbReference type="Proteomes" id="UP001497444"/>
    </source>
</evidence>
<feature type="compositionally biased region" description="Polar residues" evidence="1">
    <location>
        <begin position="486"/>
        <end position="507"/>
    </location>
</feature>
<evidence type="ECO:0008006" key="4">
    <source>
        <dbReference type="Google" id="ProtNLM"/>
    </source>
</evidence>
<feature type="compositionally biased region" description="Basic and acidic residues" evidence="1">
    <location>
        <begin position="269"/>
        <end position="292"/>
    </location>
</feature>
<reference evidence="2" key="1">
    <citation type="submission" date="2024-02" db="EMBL/GenBank/DDBJ databases">
        <authorList>
            <consortium name="ELIXIR-Norway"/>
            <consortium name="Elixir Norway"/>
        </authorList>
    </citation>
    <scope>NUCLEOTIDE SEQUENCE</scope>
</reference>